<dbReference type="InterPro" id="IPR006350">
    <property type="entry name" value="Intron_endoG1"/>
</dbReference>
<dbReference type="EMBL" id="LXER01000017">
    <property type="protein sequence ID" value="OAT32000.1"/>
    <property type="molecule type" value="Genomic_DNA"/>
</dbReference>
<name>A0A1B7IQH7_9ENTR</name>
<protein>
    <recommendedName>
        <fullName evidence="1">GIY-YIG domain-containing protein</fullName>
    </recommendedName>
</protein>
<organism evidence="2 3">
    <name type="scientific">Buttiauxella brennerae ATCC 51605</name>
    <dbReference type="NCBI Taxonomy" id="1354251"/>
    <lineage>
        <taxon>Bacteria</taxon>
        <taxon>Pseudomonadati</taxon>
        <taxon>Pseudomonadota</taxon>
        <taxon>Gammaproteobacteria</taxon>
        <taxon>Enterobacterales</taxon>
        <taxon>Enterobacteriaceae</taxon>
        <taxon>Buttiauxella</taxon>
    </lineage>
</organism>
<feature type="domain" description="GIY-YIG" evidence="1">
    <location>
        <begin position="6"/>
        <end position="78"/>
    </location>
</feature>
<dbReference type="OrthoDB" id="9134286at2"/>
<dbReference type="AlphaFoldDB" id="A0A1B7IQH7"/>
<reference evidence="2 3" key="1">
    <citation type="submission" date="2016-04" db="EMBL/GenBank/DDBJ databases">
        <title>ATOL: Assembling a taxonomically balanced genome-scale reconstruction of the evolutionary history of the Enterobacteriaceae.</title>
        <authorList>
            <person name="Plunkett G.III."/>
            <person name="Neeno-Eckwall E.C."/>
            <person name="Glasner J.D."/>
            <person name="Perna N.T."/>
        </authorList>
    </citation>
    <scope>NUCLEOTIDE SEQUENCE [LARGE SCALE GENOMIC DNA]</scope>
    <source>
        <strain evidence="2 3">ATCC 51605</strain>
    </source>
</reference>
<evidence type="ECO:0000313" key="3">
    <source>
        <dbReference type="Proteomes" id="UP000078410"/>
    </source>
</evidence>
<dbReference type="Proteomes" id="UP000078410">
    <property type="component" value="Unassembled WGS sequence"/>
</dbReference>
<dbReference type="PATRIC" id="fig|1354251.4.peg.1953"/>
<evidence type="ECO:0000259" key="1">
    <source>
        <dbReference type="Pfam" id="PF01541"/>
    </source>
</evidence>
<comment type="caution">
    <text evidence="2">The sequence shown here is derived from an EMBL/GenBank/DDBJ whole genome shotgun (WGS) entry which is preliminary data.</text>
</comment>
<evidence type="ECO:0000313" key="2">
    <source>
        <dbReference type="EMBL" id="OAT32000.1"/>
    </source>
</evidence>
<sequence>MRTGKIYQFTCTENGKRYVGSTVRSEKQRRSEHLHLLRNGKHHSRHFQRCFDKYGEESFVFEVIEIVDDLNFMLCREQFHIWRVGPGLLNAVDVSDSALAAAKANTGRVQGREERLARSLSQREAIAKGTRKKNEWSKEQRLAHSERLTGRFMPPVSDKTRQNISKALCGRPVSINGVKASVAARTSFINEEVSLWLKMRESGMSYRQIEKETGRSRDVVSRECKRVREHESRASCATER</sequence>
<proteinExistence type="predicted"/>
<dbReference type="Pfam" id="PF01541">
    <property type="entry name" value="GIY-YIG"/>
    <property type="match status" value="1"/>
</dbReference>
<dbReference type="InterPro" id="IPR035901">
    <property type="entry name" value="GIY-YIG_endonuc_sf"/>
</dbReference>
<keyword evidence="3" id="KW-1185">Reference proteome</keyword>
<dbReference type="Gene3D" id="3.40.1440.10">
    <property type="entry name" value="GIY-YIG endonuclease"/>
    <property type="match status" value="1"/>
</dbReference>
<dbReference type="GO" id="GO:0004519">
    <property type="term" value="F:endonuclease activity"/>
    <property type="evidence" value="ECO:0007669"/>
    <property type="project" value="InterPro"/>
</dbReference>
<dbReference type="InterPro" id="IPR000305">
    <property type="entry name" value="GIY-YIG_endonuc"/>
</dbReference>
<gene>
    <name evidence="2" type="ORF">M975_1892</name>
</gene>
<dbReference type="SUPFAM" id="SSF82771">
    <property type="entry name" value="GIY-YIG endonuclease"/>
    <property type="match status" value="1"/>
</dbReference>
<dbReference type="CDD" id="cd10437">
    <property type="entry name" value="GIY-YIG_HE_I-TevI_like"/>
    <property type="match status" value="1"/>
</dbReference>
<accession>A0A1B7IQH7</accession>
<dbReference type="NCBIfam" id="TIGR01453">
    <property type="entry name" value="grpIintron_endo"/>
    <property type="match status" value="1"/>
</dbReference>
<dbReference type="RefSeq" id="WP_064558969.1">
    <property type="nucleotide sequence ID" value="NZ_LXER01000017.1"/>
</dbReference>